<keyword evidence="8" id="KW-0479">Metal-binding</keyword>
<keyword evidence="5 8" id="KW-0808">Transferase</keyword>
<name>A0A368XCU9_9BACI</name>
<dbReference type="EMBL" id="QPJJ01000014">
    <property type="protein sequence ID" value="RCW64267.1"/>
    <property type="molecule type" value="Genomic_DNA"/>
</dbReference>
<dbReference type="SUPFAM" id="SSF51730">
    <property type="entry name" value="FAD-linked oxidoreductase"/>
    <property type="match status" value="1"/>
</dbReference>
<gene>
    <name evidence="10" type="ORF">DFR57_11454</name>
</gene>
<dbReference type="PROSITE" id="PS50970">
    <property type="entry name" value="HCY"/>
    <property type="match status" value="1"/>
</dbReference>
<dbReference type="GO" id="GO:0008168">
    <property type="term" value="F:methyltransferase activity"/>
    <property type="evidence" value="ECO:0007669"/>
    <property type="project" value="UniProtKB-UniRule"/>
</dbReference>
<keyword evidence="11" id="KW-1185">Reference proteome</keyword>
<protein>
    <submittedName>
        <fullName evidence="10">Homocysteine S-methyltransferase</fullName>
    </submittedName>
</protein>
<dbReference type="AlphaFoldDB" id="A0A368XCU9"/>
<evidence type="ECO:0000256" key="7">
    <source>
        <dbReference type="ARBA" id="ARBA00023002"/>
    </source>
</evidence>
<evidence type="ECO:0000256" key="3">
    <source>
        <dbReference type="ARBA" id="ARBA00022603"/>
    </source>
</evidence>
<dbReference type="GO" id="GO:0046872">
    <property type="term" value="F:metal ion binding"/>
    <property type="evidence" value="ECO:0007669"/>
    <property type="project" value="UniProtKB-KW"/>
</dbReference>
<dbReference type="Pfam" id="PF02219">
    <property type="entry name" value="MTHFR"/>
    <property type="match status" value="1"/>
</dbReference>
<keyword evidence="8" id="KW-0862">Zinc</keyword>
<comment type="caution">
    <text evidence="10">The sequence shown here is derived from an EMBL/GenBank/DDBJ whole genome shotgun (WGS) entry which is preliminary data.</text>
</comment>
<evidence type="ECO:0000256" key="4">
    <source>
        <dbReference type="ARBA" id="ARBA00022630"/>
    </source>
</evidence>
<evidence type="ECO:0000256" key="2">
    <source>
        <dbReference type="ARBA" id="ARBA00004777"/>
    </source>
</evidence>
<organism evidence="10 11">
    <name type="scientific">Saliterribacillus persicus</name>
    <dbReference type="NCBI Taxonomy" id="930114"/>
    <lineage>
        <taxon>Bacteria</taxon>
        <taxon>Bacillati</taxon>
        <taxon>Bacillota</taxon>
        <taxon>Bacilli</taxon>
        <taxon>Bacillales</taxon>
        <taxon>Bacillaceae</taxon>
        <taxon>Saliterribacillus</taxon>
    </lineage>
</organism>
<evidence type="ECO:0000256" key="6">
    <source>
        <dbReference type="ARBA" id="ARBA00022827"/>
    </source>
</evidence>
<evidence type="ECO:0000256" key="1">
    <source>
        <dbReference type="ARBA" id="ARBA00001974"/>
    </source>
</evidence>
<feature type="binding site" evidence="8">
    <location>
        <position position="268"/>
    </location>
    <ligand>
        <name>Zn(2+)</name>
        <dbReference type="ChEBI" id="CHEBI:29105"/>
    </ligand>
</feature>
<comment type="pathway">
    <text evidence="2">One-carbon metabolism; tetrahydrofolate interconversion.</text>
</comment>
<dbReference type="FunFam" id="3.20.20.220:FF:000007">
    <property type="entry name" value="Bifunctional homocysteine S-methyltransferase/methylenetetrahydrofolate reductase"/>
    <property type="match status" value="1"/>
</dbReference>
<evidence type="ECO:0000259" key="9">
    <source>
        <dbReference type="PROSITE" id="PS50970"/>
    </source>
</evidence>
<sequence>MKDLREDLNNKILIADGAMGTLLYAHGVDQCFEAFNLTNPDEVLHVHESYIQAGADVIQTNTYGANYLKLSRYGLEDEVQKINSKAIQLAKTAANSKAYVLGTIGGISGVQKITSSRKEIIRSFKEQLYTFLLEGVNGLLLETYYDLNELKDCLQIAREETDLPIITNVSMHEPGILENGITLPDAFKQLEDLGADVVGVNCRLGPHHMLESLEYVPLPKQAHLAAYPNASLPAYEDGKLVYSSDAAYFKSCATNFQKQGVRLIGGCCGTTPEHVQALRKGVEGLSPLTEKKIKPIEQAIHIIDKQKKDSQDTIASIAKKRHTVIVELDSPKHLQVDSFLDGVQALKDAGVDAITLADNSLATPRVSNTAMATMIKQKGIDIKTLIHLTCRDRNLIGLQSHLMGMHTLGFDEILAITGDPTRIGGFPGASSVFDVTSFDLTRLIKQCNEGISFAGTSLQTKTNFQVAAAFNPNVAHINKAVKRMEKKIAQGADYFLTQPIFNKETIIELYHATKHIETPIFIGIMPLISYKNAEFLHHEVPGMRLSDDVRDRMQQASHNRATGFRQGIAIAKELIDTAIEYFNGVYLVTPFMYYELTVELTDYIHEQTLKKQTQTLNS</sequence>
<evidence type="ECO:0000313" key="11">
    <source>
        <dbReference type="Proteomes" id="UP000252585"/>
    </source>
</evidence>
<dbReference type="Gene3D" id="3.20.20.330">
    <property type="entry name" value="Homocysteine-binding-like domain"/>
    <property type="match status" value="1"/>
</dbReference>
<dbReference type="Gene3D" id="3.20.20.220">
    <property type="match status" value="1"/>
</dbReference>
<dbReference type="GO" id="GO:0032259">
    <property type="term" value="P:methylation"/>
    <property type="evidence" value="ECO:0007669"/>
    <property type="project" value="UniProtKB-KW"/>
</dbReference>
<dbReference type="UniPathway" id="UPA00193"/>
<keyword evidence="4" id="KW-0285">Flavoprotein</keyword>
<feature type="binding site" evidence="8">
    <location>
        <position position="267"/>
    </location>
    <ligand>
        <name>Zn(2+)</name>
        <dbReference type="ChEBI" id="CHEBI:29105"/>
    </ligand>
</feature>
<reference evidence="10 11" key="1">
    <citation type="submission" date="2018-07" db="EMBL/GenBank/DDBJ databases">
        <title>Genomic Encyclopedia of Type Strains, Phase IV (KMG-IV): sequencing the most valuable type-strain genomes for metagenomic binning, comparative biology and taxonomic classification.</title>
        <authorList>
            <person name="Goeker M."/>
        </authorList>
    </citation>
    <scope>NUCLEOTIDE SEQUENCE [LARGE SCALE GENOMIC DNA]</scope>
    <source>
        <strain evidence="10 11">DSM 27696</strain>
    </source>
</reference>
<evidence type="ECO:0000256" key="8">
    <source>
        <dbReference type="PROSITE-ProRule" id="PRU00333"/>
    </source>
</evidence>
<dbReference type="InterPro" id="IPR029041">
    <property type="entry name" value="FAD-linked_oxidoreductase-like"/>
</dbReference>
<evidence type="ECO:0000256" key="5">
    <source>
        <dbReference type="ARBA" id="ARBA00022679"/>
    </source>
</evidence>
<dbReference type="PANTHER" id="PTHR11103">
    <property type="entry name" value="SLR1189 PROTEIN"/>
    <property type="match status" value="1"/>
</dbReference>
<dbReference type="InterPro" id="IPR036589">
    <property type="entry name" value="HCY_dom_sf"/>
</dbReference>
<dbReference type="PANTHER" id="PTHR11103:SF18">
    <property type="entry name" value="SLR1189 PROTEIN"/>
    <property type="match status" value="1"/>
</dbReference>
<keyword evidence="3 8" id="KW-0489">Methyltransferase</keyword>
<proteinExistence type="predicted"/>
<keyword evidence="7" id="KW-0560">Oxidoreductase</keyword>
<feature type="binding site" evidence="8">
    <location>
        <position position="202"/>
    </location>
    <ligand>
        <name>Zn(2+)</name>
        <dbReference type="ChEBI" id="CHEBI:29105"/>
    </ligand>
</feature>
<dbReference type="CDD" id="cd00537">
    <property type="entry name" value="MTHFR"/>
    <property type="match status" value="1"/>
</dbReference>
<dbReference type="GO" id="GO:0004489">
    <property type="term" value="F:methylenetetrahydrofolate reductase [NAD(P)H] activity"/>
    <property type="evidence" value="ECO:0007669"/>
    <property type="project" value="InterPro"/>
</dbReference>
<dbReference type="SUPFAM" id="SSF82282">
    <property type="entry name" value="Homocysteine S-methyltransferase"/>
    <property type="match status" value="1"/>
</dbReference>
<dbReference type="Pfam" id="PF02574">
    <property type="entry name" value="S-methyl_trans"/>
    <property type="match status" value="1"/>
</dbReference>
<dbReference type="RefSeq" id="WP_281270505.1">
    <property type="nucleotide sequence ID" value="NZ_QPJJ01000014.1"/>
</dbReference>
<dbReference type="Proteomes" id="UP000252585">
    <property type="component" value="Unassembled WGS sequence"/>
</dbReference>
<dbReference type="InterPro" id="IPR003171">
    <property type="entry name" value="Mehydrof_redctse-like"/>
</dbReference>
<accession>A0A368XCU9</accession>
<dbReference type="GO" id="GO:0035999">
    <property type="term" value="P:tetrahydrofolate interconversion"/>
    <property type="evidence" value="ECO:0007669"/>
    <property type="project" value="UniProtKB-UniPathway"/>
</dbReference>
<comment type="cofactor">
    <cofactor evidence="1">
        <name>FAD</name>
        <dbReference type="ChEBI" id="CHEBI:57692"/>
    </cofactor>
</comment>
<dbReference type="GO" id="GO:0006555">
    <property type="term" value="P:methionine metabolic process"/>
    <property type="evidence" value="ECO:0007669"/>
    <property type="project" value="InterPro"/>
</dbReference>
<keyword evidence="6" id="KW-0274">FAD</keyword>
<comment type="cofactor">
    <cofactor evidence="8">
        <name>Zn(2+)</name>
        <dbReference type="ChEBI" id="CHEBI:29105"/>
    </cofactor>
</comment>
<dbReference type="NCBIfam" id="NF006396">
    <property type="entry name" value="PRK08645.1"/>
    <property type="match status" value="1"/>
</dbReference>
<evidence type="ECO:0000313" key="10">
    <source>
        <dbReference type="EMBL" id="RCW64267.1"/>
    </source>
</evidence>
<dbReference type="InterPro" id="IPR003726">
    <property type="entry name" value="HCY_dom"/>
</dbReference>
<feature type="domain" description="Hcy-binding" evidence="9">
    <location>
        <begin position="1"/>
        <end position="282"/>
    </location>
</feature>